<dbReference type="EMBL" id="JACRWE010000007">
    <property type="protein sequence ID" value="MBC5997833.1"/>
    <property type="molecule type" value="Genomic_DNA"/>
</dbReference>
<comment type="caution">
    <text evidence="1">The sequence shown here is derived from an EMBL/GenBank/DDBJ whole genome shotgun (WGS) entry which is preliminary data.</text>
</comment>
<reference evidence="1 2" key="1">
    <citation type="submission" date="2020-08" db="EMBL/GenBank/DDBJ databases">
        <authorList>
            <person name="Liu C."/>
            <person name="Sun Q."/>
        </authorList>
    </citation>
    <scope>NUCLEOTIDE SEQUENCE [LARGE SCALE GENOMIC DNA]</scope>
    <source>
        <strain evidence="1 2">NSJ-18</strain>
    </source>
</reference>
<evidence type="ECO:0000313" key="1">
    <source>
        <dbReference type="EMBL" id="MBC5997833.1"/>
    </source>
</evidence>
<organism evidence="1 2">
    <name type="scientific">Romboutsia faecis</name>
    <dbReference type="NCBI Taxonomy" id="2764597"/>
    <lineage>
        <taxon>Bacteria</taxon>
        <taxon>Bacillati</taxon>
        <taxon>Bacillota</taxon>
        <taxon>Clostridia</taxon>
        <taxon>Peptostreptococcales</taxon>
        <taxon>Peptostreptococcaceae</taxon>
        <taxon>Romboutsia</taxon>
    </lineage>
</organism>
<dbReference type="RefSeq" id="WP_153972523.1">
    <property type="nucleotide sequence ID" value="NZ_JACRWE010000007.1"/>
</dbReference>
<protein>
    <submittedName>
        <fullName evidence="1">Uncharacterized protein</fullName>
    </submittedName>
</protein>
<keyword evidence="2" id="KW-1185">Reference proteome</keyword>
<dbReference type="Proteomes" id="UP000609849">
    <property type="component" value="Unassembled WGS sequence"/>
</dbReference>
<evidence type="ECO:0000313" key="2">
    <source>
        <dbReference type="Proteomes" id="UP000609849"/>
    </source>
</evidence>
<accession>A0ABR7JSD8</accession>
<gene>
    <name evidence="1" type="ORF">H8923_13800</name>
</gene>
<sequence length="87" mass="10381">MRMKFKSHKNNRVNDSSIPNVLAFGFIRNFLIEREYKDIREEYFIGDLNKSQVNQAMSDIKWLFRNYKGLDVMTIEEAKGDITKFIL</sequence>
<name>A0ABR7JSD8_9FIRM</name>
<proteinExistence type="predicted"/>